<organism evidence="8 9">
    <name type="scientific">Schaalia odontolytica</name>
    <dbReference type="NCBI Taxonomy" id="1660"/>
    <lineage>
        <taxon>Bacteria</taxon>
        <taxon>Bacillati</taxon>
        <taxon>Actinomycetota</taxon>
        <taxon>Actinomycetes</taxon>
        <taxon>Actinomycetales</taxon>
        <taxon>Actinomycetaceae</taxon>
        <taxon>Schaalia</taxon>
    </lineage>
</organism>
<dbReference type="Gene3D" id="3.40.50.2300">
    <property type="match status" value="2"/>
</dbReference>
<dbReference type="InterPro" id="IPR050957">
    <property type="entry name" value="BMP_lipoprotein"/>
</dbReference>
<feature type="signal peptide" evidence="6">
    <location>
        <begin position="1"/>
        <end position="28"/>
    </location>
</feature>
<comment type="subcellular location">
    <subcellularLocation>
        <location evidence="1">Cell membrane</location>
    </subcellularLocation>
</comment>
<feature type="domain" description="ABC transporter substrate-binding protein PnrA-like" evidence="7">
    <location>
        <begin position="81"/>
        <end position="245"/>
    </location>
</feature>
<dbReference type="AlphaFoldDB" id="A0A0V8RSF7"/>
<sequence length="393" mass="38775">MNKRTIAALATTATAASLALGACSTTPAATPAASAKVCAAISGAHGDAATDPVATALAGAANDASVAFEAASGQEAPASLVTSGCTLIVGTDSTMAASISEAARSNPKVRFALVGASFVDSKGAATSLKNGSVVDVDASQAAYLAGYASAGMTTTGTLAVIGGERDNVTSSQMSAFSQGVDAYNLANGTSITVLGWNPVTSDGTYAGSADEVRAATADAISQGADIIAPFAGEANEGAARAVTEAANPTVRLVWSGLTKNDLKGLTRDEAQSAETAPMSGQSGATVTQQVDTQSFADAFSYIQISDEVRSAIGAPVLTGVVVDYKAAMDTLIAQASAGEKASVVPVSLASGGVILTGFGAYTPMLSSELKLGLSDMAGQIETGGMVISTPFDV</sequence>
<dbReference type="InterPro" id="IPR003760">
    <property type="entry name" value="PnrA-like"/>
</dbReference>
<name>A0A0V8RSF7_9ACTO</name>
<reference evidence="8 9" key="1">
    <citation type="submission" date="2015-10" db="EMBL/GenBank/DDBJ databases">
        <title>Draft Genome of Actinomyces odontolyticus subsp. actinosynbacter strain XH001.</title>
        <authorList>
            <person name="Mclean J.S."/>
            <person name="He X."/>
        </authorList>
    </citation>
    <scope>NUCLEOTIDE SEQUENCE [LARGE SCALE GENOMIC DNA]</scope>
    <source>
        <strain evidence="8 9">XH001</strain>
    </source>
</reference>
<keyword evidence="2" id="KW-1003">Cell membrane</keyword>
<evidence type="ECO:0000256" key="3">
    <source>
        <dbReference type="ARBA" id="ARBA00022729"/>
    </source>
</evidence>
<dbReference type="EMBL" id="LLVT01000002">
    <property type="protein sequence ID" value="KSW10877.1"/>
    <property type="molecule type" value="Genomic_DNA"/>
</dbReference>
<dbReference type="RefSeq" id="WP_060566505.1">
    <property type="nucleotide sequence ID" value="NZ_CP040006.1"/>
</dbReference>
<evidence type="ECO:0000313" key="8">
    <source>
        <dbReference type="EMBL" id="KSW10877.1"/>
    </source>
</evidence>
<protein>
    <recommendedName>
        <fullName evidence="7">ABC transporter substrate-binding protein PnrA-like domain-containing protein</fullName>
    </recommendedName>
</protein>
<gene>
    <name evidence="8" type="ORF">APY09_05220</name>
</gene>
<feature type="chain" id="PRO_5039451646" description="ABC transporter substrate-binding protein PnrA-like domain-containing protein" evidence="6">
    <location>
        <begin position="29"/>
        <end position="393"/>
    </location>
</feature>
<evidence type="ECO:0000256" key="1">
    <source>
        <dbReference type="ARBA" id="ARBA00004236"/>
    </source>
</evidence>
<evidence type="ECO:0000313" key="9">
    <source>
        <dbReference type="Proteomes" id="UP000054686"/>
    </source>
</evidence>
<keyword evidence="3 6" id="KW-0732">Signal</keyword>
<accession>A0A0V8RSF7</accession>
<evidence type="ECO:0000256" key="6">
    <source>
        <dbReference type="SAM" id="SignalP"/>
    </source>
</evidence>
<dbReference type="PROSITE" id="PS51257">
    <property type="entry name" value="PROKAR_LIPOPROTEIN"/>
    <property type="match status" value="1"/>
</dbReference>
<dbReference type="OrthoDB" id="3249929at2"/>
<keyword evidence="5" id="KW-0449">Lipoprotein</keyword>
<evidence type="ECO:0000256" key="4">
    <source>
        <dbReference type="ARBA" id="ARBA00023136"/>
    </source>
</evidence>
<proteinExistence type="predicted"/>
<dbReference type="PANTHER" id="PTHR34296:SF2">
    <property type="entry name" value="ABC TRANSPORTER GUANOSINE-BINDING PROTEIN NUPN"/>
    <property type="match status" value="1"/>
</dbReference>
<evidence type="ECO:0000256" key="5">
    <source>
        <dbReference type="ARBA" id="ARBA00023288"/>
    </source>
</evidence>
<evidence type="ECO:0000259" key="7">
    <source>
        <dbReference type="Pfam" id="PF02608"/>
    </source>
</evidence>
<dbReference type="Proteomes" id="UP000054686">
    <property type="component" value="Unassembled WGS sequence"/>
</dbReference>
<dbReference type="GO" id="GO:0005886">
    <property type="term" value="C:plasma membrane"/>
    <property type="evidence" value="ECO:0007669"/>
    <property type="project" value="UniProtKB-SubCell"/>
</dbReference>
<keyword evidence="4" id="KW-0472">Membrane</keyword>
<comment type="caution">
    <text evidence="8">The sequence shown here is derived from an EMBL/GenBank/DDBJ whole genome shotgun (WGS) entry which is preliminary data.</text>
</comment>
<evidence type="ECO:0000256" key="2">
    <source>
        <dbReference type="ARBA" id="ARBA00022475"/>
    </source>
</evidence>
<dbReference type="PANTHER" id="PTHR34296">
    <property type="entry name" value="TRANSCRIPTIONAL ACTIVATOR PROTEIN MED"/>
    <property type="match status" value="1"/>
</dbReference>
<dbReference type="Pfam" id="PF02608">
    <property type="entry name" value="Bmp"/>
    <property type="match status" value="1"/>
</dbReference>